<organism evidence="3 4">
    <name type="scientific">Tissierella pigra</name>
    <dbReference type="NCBI Taxonomy" id="2607614"/>
    <lineage>
        <taxon>Bacteria</taxon>
        <taxon>Bacillati</taxon>
        <taxon>Bacillota</taxon>
        <taxon>Tissierellia</taxon>
        <taxon>Tissierellales</taxon>
        <taxon>Tissierellaceae</taxon>
        <taxon>Tissierella</taxon>
    </lineage>
</organism>
<keyword evidence="1" id="KW-0472">Membrane</keyword>
<protein>
    <recommendedName>
        <fullName evidence="2">Cache 3/Cache 2 fusion domain-containing protein</fullName>
    </recommendedName>
</protein>
<name>A0A6N7XKA9_9FIRM</name>
<evidence type="ECO:0000313" key="3">
    <source>
        <dbReference type="EMBL" id="MSU01222.1"/>
    </source>
</evidence>
<dbReference type="InterPro" id="IPR029151">
    <property type="entry name" value="Sensor-like_sf"/>
</dbReference>
<reference evidence="3 4" key="1">
    <citation type="submission" date="2019-09" db="EMBL/GenBank/DDBJ databases">
        <title>In-depth cultivation of the pig gut microbiome towards novel bacterial diversity and tailored functional studies.</title>
        <authorList>
            <person name="Wylensek D."/>
            <person name="Hitch T.C.A."/>
            <person name="Clavel T."/>
        </authorList>
    </citation>
    <scope>NUCLEOTIDE SEQUENCE [LARGE SCALE GENOMIC DNA]</scope>
    <source>
        <strain evidence="3 4">WCA3-693-APC-4?</strain>
    </source>
</reference>
<accession>A0A6N7XKA9</accession>
<feature type="domain" description="Cache 3/Cache 2 fusion" evidence="2">
    <location>
        <begin position="40"/>
        <end position="187"/>
    </location>
</feature>
<dbReference type="EMBL" id="VUNQ01000012">
    <property type="protein sequence ID" value="MSU01222.1"/>
    <property type="molecule type" value="Genomic_DNA"/>
</dbReference>
<dbReference type="AlphaFoldDB" id="A0A6N7XKA9"/>
<comment type="caution">
    <text evidence="3">The sequence shown here is derived from an EMBL/GenBank/DDBJ whole genome shotgun (WGS) entry which is preliminary data.</text>
</comment>
<dbReference type="InterPro" id="IPR033462">
    <property type="entry name" value="Cache_3-Cache_2"/>
</dbReference>
<dbReference type="Proteomes" id="UP000469523">
    <property type="component" value="Unassembled WGS sequence"/>
</dbReference>
<sequence length="240" mass="26233">MKINKTKLIAYCGMIALLASMIVGLLGFSNSTKNINDIKNQLLKKHVENNINLTMKYINNSYGTLTQGDGTLLDSDGNSIEGRFGVVDSVLEDLGDKSTIFVKVKDDFKRISTNIMSDENERAIDTFLGTDHNAYQTVINGELYIGEAAILGESYYTAYQPIKDKNNNVIGLLFVGMPTKTLDDIVKSHDAEMSKINILIIVLRAISLGSLIALVGASVVGTKFNIAKTHTSEELADMSE</sequence>
<keyword evidence="4" id="KW-1185">Reference proteome</keyword>
<evidence type="ECO:0000256" key="1">
    <source>
        <dbReference type="SAM" id="Phobius"/>
    </source>
</evidence>
<proteinExistence type="predicted"/>
<feature type="transmembrane region" description="Helical" evidence="1">
    <location>
        <begin position="198"/>
        <end position="220"/>
    </location>
</feature>
<evidence type="ECO:0000259" key="2">
    <source>
        <dbReference type="Pfam" id="PF17201"/>
    </source>
</evidence>
<gene>
    <name evidence="3" type="ORF">FYJ83_07050</name>
</gene>
<keyword evidence="1" id="KW-1133">Transmembrane helix</keyword>
<evidence type="ECO:0000313" key="4">
    <source>
        <dbReference type="Proteomes" id="UP000469523"/>
    </source>
</evidence>
<dbReference type="SUPFAM" id="SSF103190">
    <property type="entry name" value="Sensory domain-like"/>
    <property type="match status" value="1"/>
</dbReference>
<dbReference type="Pfam" id="PF17201">
    <property type="entry name" value="Cache_3-Cache_2"/>
    <property type="match status" value="1"/>
</dbReference>
<dbReference type="RefSeq" id="WP_154439637.1">
    <property type="nucleotide sequence ID" value="NZ_VUNQ01000012.1"/>
</dbReference>
<keyword evidence="1" id="KW-0812">Transmembrane</keyword>